<proteinExistence type="predicted"/>
<protein>
    <submittedName>
        <fullName evidence="1">Uncharacterized protein</fullName>
    </submittedName>
</protein>
<comment type="caution">
    <text evidence="1">The sequence shown here is derived from an EMBL/GenBank/DDBJ whole genome shotgun (WGS) entry which is preliminary data.</text>
</comment>
<dbReference type="Proteomes" id="UP001163603">
    <property type="component" value="Chromosome 13"/>
</dbReference>
<evidence type="ECO:0000313" key="2">
    <source>
        <dbReference type="Proteomes" id="UP001163603"/>
    </source>
</evidence>
<keyword evidence="2" id="KW-1185">Reference proteome</keyword>
<accession>A0ACC0XDX9</accession>
<evidence type="ECO:0000313" key="1">
    <source>
        <dbReference type="EMBL" id="KAJ0014713.1"/>
    </source>
</evidence>
<dbReference type="EMBL" id="CM047748">
    <property type="protein sequence ID" value="KAJ0014713.1"/>
    <property type="molecule type" value="Genomic_DNA"/>
</dbReference>
<sequence>MSAFNKPFKNSNYNTLMSLLYMAIITTHSCGFLRHACLLRFDVKSVQKACCGVGGEYDFSLTRMCGAPNVPVCGNPHERISWDGVHLTQKAYKIMASWLIRHIFPKLQCFHHWF</sequence>
<organism evidence="1 2">
    <name type="scientific">Pistacia integerrima</name>
    <dbReference type="NCBI Taxonomy" id="434235"/>
    <lineage>
        <taxon>Eukaryota</taxon>
        <taxon>Viridiplantae</taxon>
        <taxon>Streptophyta</taxon>
        <taxon>Embryophyta</taxon>
        <taxon>Tracheophyta</taxon>
        <taxon>Spermatophyta</taxon>
        <taxon>Magnoliopsida</taxon>
        <taxon>eudicotyledons</taxon>
        <taxon>Gunneridae</taxon>
        <taxon>Pentapetalae</taxon>
        <taxon>rosids</taxon>
        <taxon>malvids</taxon>
        <taxon>Sapindales</taxon>
        <taxon>Anacardiaceae</taxon>
        <taxon>Pistacia</taxon>
    </lineage>
</organism>
<name>A0ACC0XDX9_9ROSI</name>
<gene>
    <name evidence="1" type="ORF">Pint_19757</name>
</gene>
<reference evidence="2" key="1">
    <citation type="journal article" date="2023" name="G3 (Bethesda)">
        <title>Genome assembly and association tests identify interacting loci associated with vigor, precocity, and sex in interspecific pistachio rootstocks.</title>
        <authorList>
            <person name="Palmer W."/>
            <person name="Jacygrad E."/>
            <person name="Sagayaradj S."/>
            <person name="Cavanaugh K."/>
            <person name="Han R."/>
            <person name="Bertier L."/>
            <person name="Beede B."/>
            <person name="Kafkas S."/>
            <person name="Golino D."/>
            <person name="Preece J."/>
            <person name="Michelmore R."/>
        </authorList>
    </citation>
    <scope>NUCLEOTIDE SEQUENCE [LARGE SCALE GENOMIC DNA]</scope>
</reference>